<accession>A0ACB0F1B3</accession>
<reference evidence="1" key="1">
    <citation type="submission" date="2023-05" db="EMBL/GenBank/DDBJ databases">
        <authorList>
            <consortium name="ELIXIR-Norway"/>
        </authorList>
    </citation>
    <scope>NUCLEOTIDE SEQUENCE</scope>
</reference>
<sequence>MFSGLSITFLPFVLFRRAVLSHSLSAVFIYLRGPPGWALDVEWTSRQLQQAVVPKPPAFQPSRSPSSDPSWSPGKGVSTNQLEAPRAQQLLAKYQLPLWADNPQLCDPGQLPQPRATDLFGTTLHLAPAASARWALTLEPPTPALPTANARPPASVGSGTKCRALGAPGAADSREKRENAVPKFSFTPC</sequence>
<evidence type="ECO:0000313" key="2">
    <source>
        <dbReference type="Proteomes" id="UP001162501"/>
    </source>
</evidence>
<evidence type="ECO:0000313" key="1">
    <source>
        <dbReference type="EMBL" id="CAI9706672.1"/>
    </source>
</evidence>
<dbReference type="Proteomes" id="UP001162501">
    <property type="component" value="Chromosome 3"/>
</dbReference>
<proteinExistence type="predicted"/>
<name>A0ACB0F1B3_RANTA</name>
<protein>
    <submittedName>
        <fullName evidence="1">Uncharacterized protein</fullName>
    </submittedName>
</protein>
<organism evidence="1 2">
    <name type="scientific">Rangifer tarandus platyrhynchus</name>
    <name type="common">Svalbard reindeer</name>
    <dbReference type="NCBI Taxonomy" id="3082113"/>
    <lineage>
        <taxon>Eukaryota</taxon>
        <taxon>Metazoa</taxon>
        <taxon>Chordata</taxon>
        <taxon>Craniata</taxon>
        <taxon>Vertebrata</taxon>
        <taxon>Euteleostomi</taxon>
        <taxon>Mammalia</taxon>
        <taxon>Eutheria</taxon>
        <taxon>Laurasiatheria</taxon>
        <taxon>Artiodactyla</taxon>
        <taxon>Ruminantia</taxon>
        <taxon>Pecora</taxon>
        <taxon>Cervidae</taxon>
        <taxon>Odocoileinae</taxon>
        <taxon>Rangifer</taxon>
    </lineage>
</organism>
<dbReference type="EMBL" id="OX596087">
    <property type="protein sequence ID" value="CAI9706672.1"/>
    <property type="molecule type" value="Genomic_DNA"/>
</dbReference>
<gene>
    <name evidence="1" type="ORF">MRATA1EN3_LOCUS17885</name>
</gene>